<evidence type="ECO:0000256" key="1">
    <source>
        <dbReference type="SAM" id="MobiDB-lite"/>
    </source>
</evidence>
<dbReference type="EMBL" id="OZ075112">
    <property type="protein sequence ID" value="CAL4969010.1"/>
    <property type="molecule type" value="Genomic_DNA"/>
</dbReference>
<feature type="region of interest" description="Disordered" evidence="1">
    <location>
        <begin position="144"/>
        <end position="203"/>
    </location>
</feature>
<keyword evidence="2" id="KW-0732">Signal</keyword>
<organism evidence="3 4">
    <name type="scientific">Urochloa decumbens</name>
    <dbReference type="NCBI Taxonomy" id="240449"/>
    <lineage>
        <taxon>Eukaryota</taxon>
        <taxon>Viridiplantae</taxon>
        <taxon>Streptophyta</taxon>
        <taxon>Embryophyta</taxon>
        <taxon>Tracheophyta</taxon>
        <taxon>Spermatophyta</taxon>
        <taxon>Magnoliopsida</taxon>
        <taxon>Liliopsida</taxon>
        <taxon>Poales</taxon>
        <taxon>Poaceae</taxon>
        <taxon>PACMAD clade</taxon>
        <taxon>Panicoideae</taxon>
        <taxon>Panicodae</taxon>
        <taxon>Paniceae</taxon>
        <taxon>Melinidinae</taxon>
        <taxon>Urochloa</taxon>
    </lineage>
</organism>
<gene>
    <name evidence="3" type="ORF">URODEC1_LOCUS49380</name>
</gene>
<dbReference type="AlphaFoldDB" id="A0ABC8ZYI3"/>
<feature type="chain" id="PRO_5044840463" evidence="2">
    <location>
        <begin position="22"/>
        <end position="225"/>
    </location>
</feature>
<accession>A0ABC8ZYI3</accession>
<reference evidence="4" key="1">
    <citation type="submission" date="2024-06" db="EMBL/GenBank/DDBJ databases">
        <authorList>
            <person name="Ryan C."/>
        </authorList>
    </citation>
    <scope>NUCLEOTIDE SEQUENCE [LARGE SCALE GENOMIC DNA]</scope>
</reference>
<name>A0ABC8ZYI3_9POAL</name>
<sequence length="225" mass="22255">MAPCLPLAGALLLLLVLAVSGEGNATAPRLRGSVACLDCPAGHDLSGVVVAVRCAGDGAGLLRAARTDSRGAFDVAMPTAAAASTPCAARVLGATTEQLCAPRGLAAARVVQVPGGAPGASTSSSSYALASRLAVFTRCGPATGGGGGSAVAETRDDPDDQQQRRRRQGDAARVPEPRPMPPAMQTPAVSSAPRAGGNGSPPPLGVGGGMPLIFFFPFIPIIGIP</sequence>
<evidence type="ECO:0000256" key="2">
    <source>
        <dbReference type="SAM" id="SignalP"/>
    </source>
</evidence>
<feature type="signal peptide" evidence="2">
    <location>
        <begin position="1"/>
        <end position="21"/>
    </location>
</feature>
<reference evidence="3 4" key="2">
    <citation type="submission" date="2024-10" db="EMBL/GenBank/DDBJ databases">
        <authorList>
            <person name="Ryan C."/>
        </authorList>
    </citation>
    <scope>NUCLEOTIDE SEQUENCE [LARGE SCALE GENOMIC DNA]</scope>
</reference>
<keyword evidence="4" id="KW-1185">Reference proteome</keyword>
<evidence type="ECO:0000313" key="3">
    <source>
        <dbReference type="EMBL" id="CAL4969010.1"/>
    </source>
</evidence>
<evidence type="ECO:0000313" key="4">
    <source>
        <dbReference type="Proteomes" id="UP001497457"/>
    </source>
</evidence>
<dbReference type="Proteomes" id="UP001497457">
    <property type="component" value="Chromosome 2b"/>
</dbReference>
<proteinExistence type="predicted"/>
<protein>
    <submittedName>
        <fullName evidence="3">Uncharacterized protein</fullName>
    </submittedName>
</protein>